<dbReference type="InterPro" id="IPR000923">
    <property type="entry name" value="BlueCu_1"/>
</dbReference>
<dbReference type="Pfam" id="PF00127">
    <property type="entry name" value="Copper-bind"/>
    <property type="match status" value="1"/>
</dbReference>
<evidence type="ECO:0000256" key="3">
    <source>
        <dbReference type="PIRSR" id="PIRSR602387-1"/>
    </source>
</evidence>
<protein>
    <submittedName>
        <fullName evidence="6">Halocyanin domain-containing protein</fullName>
    </submittedName>
</protein>
<keyword evidence="2 3" id="KW-0186">Copper</keyword>
<keyword evidence="7" id="KW-1185">Reference proteome</keyword>
<reference evidence="6 7" key="1">
    <citation type="submission" date="2017-06" db="EMBL/GenBank/DDBJ databases">
        <authorList>
            <person name="Kim H.J."/>
            <person name="Triplett B.A."/>
        </authorList>
    </citation>
    <scope>NUCLEOTIDE SEQUENCE [LARGE SCALE GENOMIC DNA]</scope>
    <source>
        <strain evidence="6 7">DSM 8800</strain>
    </source>
</reference>
<dbReference type="PRINTS" id="PR00157">
    <property type="entry name" value="PLASTOCYANIN"/>
</dbReference>
<dbReference type="EMBL" id="FZNQ01000006">
    <property type="protein sequence ID" value="SNR42735.1"/>
    <property type="molecule type" value="Genomic_DNA"/>
</dbReference>
<comment type="cofactor">
    <cofactor evidence="3">
        <name>Cu(2+)</name>
        <dbReference type="ChEBI" id="CHEBI:29036"/>
    </cofactor>
    <text evidence="3">The crystal structure with reduced Cu(1+) has also been determined.</text>
</comment>
<dbReference type="RefSeq" id="WP_089384452.1">
    <property type="nucleotide sequence ID" value="NZ_FZNQ01000006.1"/>
</dbReference>
<keyword evidence="4" id="KW-1133">Transmembrane helix</keyword>
<keyword evidence="4" id="KW-0812">Transmembrane</keyword>
<dbReference type="InterPro" id="IPR002387">
    <property type="entry name" value="Plastocyanin"/>
</dbReference>
<feature type="domain" description="Blue (type 1) copper" evidence="5">
    <location>
        <begin position="61"/>
        <end position="150"/>
    </location>
</feature>
<keyword evidence="1 3" id="KW-0479">Metal-binding</keyword>
<evidence type="ECO:0000313" key="6">
    <source>
        <dbReference type="EMBL" id="SNR42735.1"/>
    </source>
</evidence>
<proteinExistence type="predicted"/>
<evidence type="ECO:0000256" key="4">
    <source>
        <dbReference type="SAM" id="Phobius"/>
    </source>
</evidence>
<feature type="transmembrane region" description="Helical" evidence="4">
    <location>
        <begin position="175"/>
        <end position="195"/>
    </location>
</feature>
<feature type="binding site" evidence="3">
    <location>
        <position position="97"/>
    </location>
    <ligand>
        <name>Cu cation</name>
        <dbReference type="ChEBI" id="CHEBI:23378"/>
    </ligand>
</feature>
<evidence type="ECO:0000256" key="2">
    <source>
        <dbReference type="ARBA" id="ARBA00023008"/>
    </source>
</evidence>
<dbReference type="GO" id="GO:0009055">
    <property type="term" value="F:electron transfer activity"/>
    <property type="evidence" value="ECO:0007669"/>
    <property type="project" value="InterPro"/>
</dbReference>
<dbReference type="NCBIfam" id="TIGR03102">
    <property type="entry name" value="halo_cynanin"/>
    <property type="match status" value="1"/>
</dbReference>
<feature type="binding site" evidence="3">
    <location>
        <position position="139"/>
    </location>
    <ligand>
        <name>Cu cation</name>
        <dbReference type="ChEBI" id="CHEBI:23378"/>
    </ligand>
</feature>
<organism evidence="6 7">
    <name type="scientific">Halorubrum vacuolatum</name>
    <name type="common">Natronobacterium vacuolatum</name>
    <dbReference type="NCBI Taxonomy" id="63740"/>
    <lineage>
        <taxon>Archaea</taxon>
        <taxon>Methanobacteriati</taxon>
        <taxon>Methanobacteriota</taxon>
        <taxon>Stenosarchaea group</taxon>
        <taxon>Halobacteria</taxon>
        <taxon>Halobacteriales</taxon>
        <taxon>Haloferacaceae</taxon>
        <taxon>Halorubrum</taxon>
    </lineage>
</organism>
<dbReference type="InterPro" id="IPR017533">
    <property type="entry name" value="Halocyanin"/>
</dbReference>
<dbReference type="OrthoDB" id="186995at2157"/>
<accession>A0A238W817</accession>
<dbReference type="SUPFAM" id="SSF49503">
    <property type="entry name" value="Cupredoxins"/>
    <property type="match status" value="1"/>
</dbReference>
<dbReference type="Proteomes" id="UP000198397">
    <property type="component" value="Unassembled WGS sequence"/>
</dbReference>
<evidence type="ECO:0000259" key="5">
    <source>
        <dbReference type="Pfam" id="PF00127"/>
    </source>
</evidence>
<dbReference type="Gene3D" id="2.60.40.420">
    <property type="entry name" value="Cupredoxins - blue copper proteins"/>
    <property type="match status" value="1"/>
</dbReference>
<evidence type="ECO:0000313" key="7">
    <source>
        <dbReference type="Proteomes" id="UP000198397"/>
    </source>
</evidence>
<keyword evidence="4" id="KW-0472">Membrane</keyword>
<evidence type="ECO:0000256" key="1">
    <source>
        <dbReference type="ARBA" id="ARBA00022723"/>
    </source>
</evidence>
<dbReference type="PROSITE" id="PS51318">
    <property type="entry name" value="TAT"/>
    <property type="match status" value="1"/>
</dbReference>
<dbReference type="GO" id="GO:0005507">
    <property type="term" value="F:copper ion binding"/>
    <property type="evidence" value="ECO:0007669"/>
    <property type="project" value="InterPro"/>
</dbReference>
<dbReference type="InterPro" id="IPR008972">
    <property type="entry name" value="Cupredoxin"/>
</dbReference>
<gene>
    <name evidence="6" type="ORF">SAMN06264855_10626</name>
</gene>
<sequence length="204" mass="21231">MSTDDVSRRRFMRTAGGAAAAAGAATAATGTAAANEEPDWPSEAEGNLGTYEDARGEDAVTVMVGADDDGLAFDPTLLWVDEGTEITWEWTGQGGAHNVETVDGPAELQSETVDEEGFTYEYETSEDDAGITHYYCAPHDAVGMHAGLAVGDDIDTVDVGDDAAGAVFVPQGARALGIATFIAMVSTLGLAFVFMKYGGTMTQE</sequence>
<feature type="binding site" evidence="3">
    <location>
        <position position="144"/>
    </location>
    <ligand>
        <name>Cu cation</name>
        <dbReference type="ChEBI" id="CHEBI:23378"/>
    </ligand>
</feature>
<dbReference type="InterPro" id="IPR006311">
    <property type="entry name" value="TAT_signal"/>
</dbReference>
<feature type="binding site" evidence="3">
    <location>
        <position position="136"/>
    </location>
    <ligand>
        <name>Cu cation</name>
        <dbReference type="ChEBI" id="CHEBI:23378"/>
    </ligand>
</feature>
<dbReference type="AlphaFoldDB" id="A0A238W817"/>
<name>A0A238W817_HALVU</name>